<dbReference type="AlphaFoldDB" id="A0A6C0LY38"/>
<organism evidence="1">
    <name type="scientific">viral metagenome</name>
    <dbReference type="NCBI Taxonomy" id="1070528"/>
    <lineage>
        <taxon>unclassified sequences</taxon>
        <taxon>metagenomes</taxon>
        <taxon>organismal metagenomes</taxon>
    </lineage>
</organism>
<sequence length="183" mass="19967">MSAGSISLESSIRTCKVVTGWADKVQSARFQDPNSQICLMWNGQNSKGQRVNPDSFMTKSAGCNSALDRVAVENSVVRPQYMEYITLNAGGINLGYPNLPQEQVTRSSNDLKNELTHTGQFGYGGGFSQTYPGCAGFGSKGKSSYEETYPTREAYAQANTQSRNQQAINNGYQAQQNRCNSGF</sequence>
<accession>A0A6C0LY38</accession>
<reference evidence="1" key="1">
    <citation type="journal article" date="2020" name="Nature">
        <title>Giant virus diversity and host interactions through global metagenomics.</title>
        <authorList>
            <person name="Schulz F."/>
            <person name="Roux S."/>
            <person name="Paez-Espino D."/>
            <person name="Jungbluth S."/>
            <person name="Walsh D.A."/>
            <person name="Denef V.J."/>
            <person name="McMahon K.D."/>
            <person name="Konstantinidis K.T."/>
            <person name="Eloe-Fadrosh E.A."/>
            <person name="Kyrpides N.C."/>
            <person name="Woyke T."/>
        </authorList>
    </citation>
    <scope>NUCLEOTIDE SEQUENCE</scope>
    <source>
        <strain evidence="1">GVMAG-S-1016713-169</strain>
    </source>
</reference>
<dbReference type="EMBL" id="MN740577">
    <property type="protein sequence ID" value="QHU34671.1"/>
    <property type="molecule type" value="Genomic_DNA"/>
</dbReference>
<evidence type="ECO:0000313" key="1">
    <source>
        <dbReference type="EMBL" id="QHU34671.1"/>
    </source>
</evidence>
<proteinExistence type="predicted"/>
<protein>
    <submittedName>
        <fullName evidence="1">Uncharacterized protein</fullName>
    </submittedName>
</protein>
<name>A0A6C0LY38_9ZZZZ</name>